<feature type="transmembrane region" description="Helical" evidence="1">
    <location>
        <begin position="45"/>
        <end position="66"/>
    </location>
</feature>
<comment type="caution">
    <text evidence="2">The sequence shown here is derived from an EMBL/GenBank/DDBJ whole genome shotgun (WGS) entry which is preliminary data.</text>
</comment>
<sequence>MNTENISFKSSKQTVLFKYFFPFLFLIGFISAISANSILGKTPDGFPQAFLIITIWLSIFLVQVPFRLKNVTALNDGIIIKGLDKKIIPYKDIISVSMFDLAGPWFVTIQYEEKSSLQRKKICFIPSSSDKRIMADDEMTKFIKNKMQIENPSNYELNQKSSIKNFFIMMLLGAPFAILAFYFLSSSWL</sequence>
<keyword evidence="3" id="KW-1185">Reference proteome</keyword>
<evidence type="ECO:0008006" key="4">
    <source>
        <dbReference type="Google" id="ProtNLM"/>
    </source>
</evidence>
<feature type="transmembrane region" description="Helical" evidence="1">
    <location>
        <begin position="166"/>
        <end position="184"/>
    </location>
</feature>
<protein>
    <recommendedName>
        <fullName evidence="4">PH domain-containing protein</fullName>
    </recommendedName>
</protein>
<name>A0ABT5VNK7_9BACT</name>
<gene>
    <name evidence="2" type="ORF">L3049_03240</name>
</gene>
<feature type="transmembrane region" description="Helical" evidence="1">
    <location>
        <begin position="20"/>
        <end position="39"/>
    </location>
</feature>
<dbReference type="RefSeq" id="WP_275108348.1">
    <property type="nucleotide sequence ID" value="NZ_JAKJSC010000001.1"/>
</dbReference>
<dbReference type="Proteomes" id="UP001528920">
    <property type="component" value="Unassembled WGS sequence"/>
</dbReference>
<evidence type="ECO:0000313" key="3">
    <source>
        <dbReference type="Proteomes" id="UP001528920"/>
    </source>
</evidence>
<reference evidence="2 3" key="1">
    <citation type="submission" date="2022-01" db="EMBL/GenBank/DDBJ databases">
        <title>Labilibaculum sp. nov, a marine bacterium isolated from Antarctica.</title>
        <authorList>
            <person name="Dai W."/>
        </authorList>
    </citation>
    <scope>NUCLEOTIDE SEQUENCE [LARGE SCALE GENOMIC DNA]</scope>
    <source>
        <strain evidence="2 3">DW002</strain>
    </source>
</reference>
<keyword evidence="1" id="KW-1133">Transmembrane helix</keyword>
<proteinExistence type="predicted"/>
<dbReference type="EMBL" id="JAKJSC010000001">
    <property type="protein sequence ID" value="MDE5417010.1"/>
    <property type="molecule type" value="Genomic_DNA"/>
</dbReference>
<organism evidence="2 3">
    <name type="scientific">Paralabilibaculum antarcticum</name>
    <dbReference type="NCBI Taxonomy" id="2912572"/>
    <lineage>
        <taxon>Bacteria</taxon>
        <taxon>Pseudomonadati</taxon>
        <taxon>Bacteroidota</taxon>
        <taxon>Bacteroidia</taxon>
        <taxon>Marinilabiliales</taxon>
        <taxon>Marinifilaceae</taxon>
        <taxon>Paralabilibaculum</taxon>
    </lineage>
</organism>
<keyword evidence="1" id="KW-0472">Membrane</keyword>
<accession>A0ABT5VNK7</accession>
<keyword evidence="1" id="KW-0812">Transmembrane</keyword>
<evidence type="ECO:0000256" key="1">
    <source>
        <dbReference type="SAM" id="Phobius"/>
    </source>
</evidence>
<evidence type="ECO:0000313" key="2">
    <source>
        <dbReference type="EMBL" id="MDE5417010.1"/>
    </source>
</evidence>